<dbReference type="AlphaFoldDB" id="A0A9D9DXB7"/>
<reference evidence="2" key="1">
    <citation type="submission" date="2020-10" db="EMBL/GenBank/DDBJ databases">
        <authorList>
            <person name="Gilroy R."/>
        </authorList>
    </citation>
    <scope>NUCLEOTIDE SEQUENCE</scope>
    <source>
        <strain evidence="2">2889</strain>
    </source>
</reference>
<evidence type="ECO:0000259" key="1">
    <source>
        <dbReference type="PROSITE" id="PS50011"/>
    </source>
</evidence>
<dbReference type="Pfam" id="PF00069">
    <property type="entry name" value="Pkinase"/>
    <property type="match status" value="1"/>
</dbReference>
<keyword evidence="2" id="KW-0808">Transferase</keyword>
<protein>
    <submittedName>
        <fullName evidence="2">Serine/threonine protein kinase</fullName>
    </submittedName>
</protein>
<proteinExistence type="predicted"/>
<evidence type="ECO:0000313" key="2">
    <source>
        <dbReference type="EMBL" id="MBO8433004.1"/>
    </source>
</evidence>
<sequence>MKPKEGDKIRINTGGEAEVLRKLGEGGQGVVFEVAYSGKNYALKWYHKPASDKFYDNLKSNIEKGAPDGHFLWPLFLTAKDQDGCFGYLMELRDPAYREFGDFLLAKTSFKTVGAMIEAAIHICAGFRMLHTKGFSYQDLNDGNFFINPENGNVLICDNDNVAPYGDNTGILGKCRYMAPEVVRGEKRPDIRSDSFSLAVILFMLFFNNHPLEGARVSQCACMTEKNEKELYGNKPLFIYDPKDKSNRPVPGIHTNVLNLWGQYPQYVRDMFCKVFSQESLRDPEIRITEKQWIEDMLLPLRHDRIICPACHHEIFIEPISTFVCGDCRRPIHQLPRLKVGKYSVAPCAGKWVHGYITENNGQLMNVRAQFVESKKTPGLFGLKNLTERKWMLTTKSGSTRDIAPGEAAPMLVGNQLAFGNGFTAEIA</sequence>
<keyword evidence="2" id="KW-0418">Kinase</keyword>
<dbReference type="InterPro" id="IPR011009">
    <property type="entry name" value="Kinase-like_dom_sf"/>
</dbReference>
<feature type="domain" description="Protein kinase" evidence="1">
    <location>
        <begin position="17"/>
        <end position="299"/>
    </location>
</feature>
<organism evidence="2 3">
    <name type="scientific">Candidatus Pullibacteroides excrementavium</name>
    <dbReference type="NCBI Taxonomy" id="2840905"/>
    <lineage>
        <taxon>Bacteria</taxon>
        <taxon>Pseudomonadati</taxon>
        <taxon>Bacteroidota</taxon>
        <taxon>Bacteroidia</taxon>
        <taxon>Bacteroidales</taxon>
        <taxon>Candidatus Pullibacteroides</taxon>
    </lineage>
</organism>
<dbReference type="GO" id="GO:0005524">
    <property type="term" value="F:ATP binding"/>
    <property type="evidence" value="ECO:0007669"/>
    <property type="project" value="InterPro"/>
</dbReference>
<dbReference type="InterPro" id="IPR000719">
    <property type="entry name" value="Prot_kinase_dom"/>
</dbReference>
<reference evidence="2" key="2">
    <citation type="journal article" date="2021" name="PeerJ">
        <title>Extensive microbial diversity within the chicken gut microbiome revealed by metagenomics and culture.</title>
        <authorList>
            <person name="Gilroy R."/>
            <person name="Ravi A."/>
            <person name="Getino M."/>
            <person name="Pursley I."/>
            <person name="Horton D.L."/>
            <person name="Alikhan N.F."/>
            <person name="Baker D."/>
            <person name="Gharbi K."/>
            <person name="Hall N."/>
            <person name="Watson M."/>
            <person name="Adriaenssens E.M."/>
            <person name="Foster-Nyarko E."/>
            <person name="Jarju S."/>
            <person name="Secka A."/>
            <person name="Antonio M."/>
            <person name="Oren A."/>
            <person name="Chaudhuri R.R."/>
            <person name="La Ragione R."/>
            <person name="Hildebrand F."/>
            <person name="Pallen M.J."/>
        </authorList>
    </citation>
    <scope>NUCLEOTIDE SEQUENCE</scope>
    <source>
        <strain evidence="2">2889</strain>
    </source>
</reference>
<dbReference type="Gene3D" id="1.10.510.10">
    <property type="entry name" value="Transferase(Phosphotransferase) domain 1"/>
    <property type="match status" value="1"/>
</dbReference>
<dbReference type="GO" id="GO:0004674">
    <property type="term" value="F:protein serine/threonine kinase activity"/>
    <property type="evidence" value="ECO:0007669"/>
    <property type="project" value="UniProtKB-KW"/>
</dbReference>
<dbReference type="Proteomes" id="UP000823612">
    <property type="component" value="Unassembled WGS sequence"/>
</dbReference>
<comment type="caution">
    <text evidence="2">The sequence shown here is derived from an EMBL/GenBank/DDBJ whole genome shotgun (WGS) entry which is preliminary data.</text>
</comment>
<dbReference type="PANTHER" id="PTHR24345">
    <property type="entry name" value="SERINE/THREONINE-PROTEIN KINASE PLK"/>
    <property type="match status" value="1"/>
</dbReference>
<dbReference type="EMBL" id="JADIMZ010000102">
    <property type="protein sequence ID" value="MBO8433004.1"/>
    <property type="molecule type" value="Genomic_DNA"/>
</dbReference>
<keyword evidence="2" id="KW-0723">Serine/threonine-protein kinase</keyword>
<dbReference type="PROSITE" id="PS50011">
    <property type="entry name" value="PROTEIN_KINASE_DOM"/>
    <property type="match status" value="1"/>
</dbReference>
<gene>
    <name evidence="2" type="ORF">IAB08_06905</name>
</gene>
<accession>A0A9D9DXB7</accession>
<dbReference type="SUPFAM" id="SSF56112">
    <property type="entry name" value="Protein kinase-like (PK-like)"/>
    <property type="match status" value="1"/>
</dbReference>
<name>A0A9D9DXB7_9BACT</name>
<dbReference type="SMART" id="SM00220">
    <property type="entry name" value="S_TKc"/>
    <property type="match status" value="1"/>
</dbReference>
<evidence type="ECO:0000313" key="3">
    <source>
        <dbReference type="Proteomes" id="UP000823612"/>
    </source>
</evidence>